<dbReference type="InterPro" id="IPR050596">
    <property type="entry name" value="AspAT/PAT-like"/>
</dbReference>
<dbReference type="InterPro" id="IPR015422">
    <property type="entry name" value="PyrdxlP-dep_Trfase_small"/>
</dbReference>
<dbReference type="PANTHER" id="PTHR46383">
    <property type="entry name" value="ASPARTATE AMINOTRANSFERASE"/>
    <property type="match status" value="1"/>
</dbReference>
<feature type="domain" description="Aminotransferase class I/classII large" evidence="8">
    <location>
        <begin position="33"/>
        <end position="381"/>
    </location>
</feature>
<comment type="catalytic activity">
    <reaction evidence="7">
        <text>L-aspartate + 2-oxoglutarate = oxaloacetate + L-glutamate</text>
        <dbReference type="Rhea" id="RHEA:21824"/>
        <dbReference type="ChEBI" id="CHEBI:16452"/>
        <dbReference type="ChEBI" id="CHEBI:16810"/>
        <dbReference type="ChEBI" id="CHEBI:29985"/>
        <dbReference type="ChEBI" id="CHEBI:29991"/>
        <dbReference type="EC" id="2.6.1.1"/>
    </reaction>
</comment>
<dbReference type="AlphaFoldDB" id="A0A7Z0HYK9"/>
<dbReference type="InterPro" id="IPR015421">
    <property type="entry name" value="PyrdxlP-dep_Trfase_major"/>
</dbReference>
<evidence type="ECO:0000256" key="2">
    <source>
        <dbReference type="ARBA" id="ARBA00007441"/>
    </source>
</evidence>
<keyword evidence="10" id="KW-1185">Reference proteome</keyword>
<protein>
    <recommendedName>
        <fullName evidence="3">aspartate transaminase</fullName>
        <ecNumber evidence="3">2.6.1.1</ecNumber>
    </recommendedName>
</protein>
<dbReference type="CDD" id="cd00609">
    <property type="entry name" value="AAT_like"/>
    <property type="match status" value="1"/>
</dbReference>
<accession>A0A7Z0HYK9</accession>
<dbReference type="InterPro" id="IPR015424">
    <property type="entry name" value="PyrdxlP-dep_Trfase"/>
</dbReference>
<dbReference type="PANTHER" id="PTHR46383:SF1">
    <property type="entry name" value="ASPARTATE AMINOTRANSFERASE"/>
    <property type="match status" value="1"/>
</dbReference>
<reference evidence="9 10" key="1">
    <citation type="journal article" date="2000" name="Arch. Microbiol.">
        <title>Rhodobaca bogoriensis gen. nov. and sp. nov., an alkaliphilic purple nonsulfur bacterium from African Rift Valley soda lakes.</title>
        <authorList>
            <person name="Milford A.D."/>
            <person name="Achenbach L.A."/>
            <person name="Jung D.O."/>
            <person name="Madigan M.T."/>
        </authorList>
    </citation>
    <scope>NUCLEOTIDE SEQUENCE [LARGE SCALE GENOMIC DNA]</scope>
    <source>
        <strain evidence="9 10">2376</strain>
    </source>
</reference>
<sequence length="397" mass="42287">MRYAPVTDRLADLGSAKWAVHYRARELERQGREVILLTIGEPDVNIPETLIDVAARAMHAGRTGYSDGRGEAELLDALSARYTERLGRPMEPQNFVAFPGTQTALYAVLMAMAHDGCEVLVGDPMYATYEGVIAACGATPVAVPLRPEQGFRIQPADLEAAITPATRVIFLNTPHNPTGAVLRRAEVEAILDLARAHDLWVLSDEVYEDLVFGPEPFISPFALDAERVVVTNSLSKSHAAAGFRTGWCAGPAEFCARVLPLAETMLFGNQPFIADMTAAALREPDLVAAGLRQRLGRRLALVQSRLDGVAGLRVHPAEAGMFALIDTRGARDGGADAFAHALVEATGVAVMPGTSFGAVLDSWIRISLTVDDAVLERACDLIAGFAGATPAPVAVPG</sequence>
<evidence type="ECO:0000313" key="10">
    <source>
        <dbReference type="Proteomes" id="UP000529417"/>
    </source>
</evidence>
<keyword evidence="4 9" id="KW-0032">Aminotransferase</keyword>
<evidence type="ECO:0000256" key="4">
    <source>
        <dbReference type="ARBA" id="ARBA00022576"/>
    </source>
</evidence>
<dbReference type="Gene3D" id="3.40.640.10">
    <property type="entry name" value="Type I PLP-dependent aspartate aminotransferase-like (Major domain)"/>
    <property type="match status" value="1"/>
</dbReference>
<organism evidence="9 10">
    <name type="scientific">Rhabdonatronobacter sediminivivens</name>
    <dbReference type="NCBI Taxonomy" id="2743469"/>
    <lineage>
        <taxon>Bacteria</taxon>
        <taxon>Pseudomonadati</taxon>
        <taxon>Pseudomonadota</taxon>
        <taxon>Alphaproteobacteria</taxon>
        <taxon>Rhodobacterales</taxon>
        <taxon>Paracoccaceae</taxon>
        <taxon>Rhabdonatronobacter</taxon>
    </lineage>
</organism>
<keyword evidence="6" id="KW-0663">Pyridoxal phosphate</keyword>
<evidence type="ECO:0000313" key="9">
    <source>
        <dbReference type="EMBL" id="NYS24684.1"/>
    </source>
</evidence>
<evidence type="ECO:0000256" key="1">
    <source>
        <dbReference type="ARBA" id="ARBA00001933"/>
    </source>
</evidence>
<dbReference type="SUPFAM" id="SSF53383">
    <property type="entry name" value="PLP-dependent transferases"/>
    <property type="match status" value="1"/>
</dbReference>
<comment type="caution">
    <text evidence="9">The sequence shown here is derived from an EMBL/GenBank/DDBJ whole genome shotgun (WGS) entry which is preliminary data.</text>
</comment>
<evidence type="ECO:0000256" key="5">
    <source>
        <dbReference type="ARBA" id="ARBA00022679"/>
    </source>
</evidence>
<dbReference type="GO" id="GO:0030170">
    <property type="term" value="F:pyridoxal phosphate binding"/>
    <property type="evidence" value="ECO:0007669"/>
    <property type="project" value="InterPro"/>
</dbReference>
<dbReference type="Gene3D" id="3.90.1150.10">
    <property type="entry name" value="Aspartate Aminotransferase, domain 1"/>
    <property type="match status" value="1"/>
</dbReference>
<proteinExistence type="inferred from homology"/>
<dbReference type="Pfam" id="PF00155">
    <property type="entry name" value="Aminotran_1_2"/>
    <property type="match status" value="1"/>
</dbReference>
<dbReference type="EC" id="2.6.1.1" evidence="3"/>
<dbReference type="InterPro" id="IPR004839">
    <property type="entry name" value="Aminotransferase_I/II_large"/>
</dbReference>
<name>A0A7Z0HYK9_9RHOB</name>
<evidence type="ECO:0000256" key="3">
    <source>
        <dbReference type="ARBA" id="ARBA00012753"/>
    </source>
</evidence>
<comment type="similarity">
    <text evidence="2">Belongs to the class-I pyridoxal-phosphate-dependent aminotransferase family.</text>
</comment>
<dbReference type="RefSeq" id="WP_179905385.1">
    <property type="nucleotide sequence ID" value="NZ_JACBXS010000010.1"/>
</dbReference>
<dbReference type="EMBL" id="JACBXS010000010">
    <property type="protein sequence ID" value="NYS24684.1"/>
    <property type="molecule type" value="Genomic_DNA"/>
</dbReference>
<evidence type="ECO:0000256" key="7">
    <source>
        <dbReference type="ARBA" id="ARBA00049185"/>
    </source>
</evidence>
<comment type="cofactor">
    <cofactor evidence="1">
        <name>pyridoxal 5'-phosphate</name>
        <dbReference type="ChEBI" id="CHEBI:597326"/>
    </cofactor>
</comment>
<dbReference type="GO" id="GO:0004069">
    <property type="term" value="F:L-aspartate:2-oxoglutarate aminotransferase activity"/>
    <property type="evidence" value="ECO:0007669"/>
    <property type="project" value="UniProtKB-EC"/>
</dbReference>
<evidence type="ECO:0000256" key="6">
    <source>
        <dbReference type="ARBA" id="ARBA00022898"/>
    </source>
</evidence>
<gene>
    <name evidence="9" type="ORF">HUK65_06730</name>
</gene>
<keyword evidence="5 9" id="KW-0808">Transferase</keyword>
<evidence type="ECO:0000259" key="8">
    <source>
        <dbReference type="Pfam" id="PF00155"/>
    </source>
</evidence>
<dbReference type="Proteomes" id="UP000529417">
    <property type="component" value="Unassembled WGS sequence"/>
</dbReference>
<dbReference type="GO" id="GO:0006520">
    <property type="term" value="P:amino acid metabolic process"/>
    <property type="evidence" value="ECO:0007669"/>
    <property type="project" value="InterPro"/>
</dbReference>